<evidence type="ECO:0000313" key="2">
    <source>
        <dbReference type="EMBL" id="KAF9455752.1"/>
    </source>
</evidence>
<comment type="caution">
    <text evidence="2">The sequence shown here is derived from an EMBL/GenBank/DDBJ whole genome shotgun (WGS) entry which is preliminary data.</text>
</comment>
<dbReference type="AlphaFoldDB" id="A0A9P6C8A4"/>
<feature type="region of interest" description="Disordered" evidence="1">
    <location>
        <begin position="174"/>
        <end position="202"/>
    </location>
</feature>
<sequence>MNQTGLPSNLVNGAPTITEHSNAIPSSTNTIRSSSSESATSSSTLSKSNAKSVSNPPSRHSERVANSHQNCPIINTTKQPSNLPALPEEDIAAILEFTNEPTPPVNSCKHAHTTQNASGLSPAKKKGRKGKGKASNVPLDVDFVDALIGATPQSIAPPIPPSTLESTLEASLGSLQPLPLDTPPSPPPCTNGTPPPFLLENPSSPSSADGLFTFTQAELEALITEHAQKLLHDSQPSVDAPSCKSFLLPLFPSSPFRANLPFPSFMLALSQLHILHLLNPLPCAGGIHYVPGFSPPQPCAQGLHYILVLTLHLYLASRIIHILRSRWTDHIPLDTITNRACHLATSQLTCNSDHGLTMGSDGRIVSKSGPIDHSKEDKIDISDWYQASRNLVIAICHFLWAAGDNAPSGHDTNEILIIFNCYFMGLQGRLDFKDSFPVYRKYDISLRQRYLHNSNRFNPAVFQQQLYKSIARRHNLQECSALRELLARTSSSSYSSSF</sequence>
<protein>
    <submittedName>
        <fullName evidence="2">Uncharacterized protein</fullName>
    </submittedName>
</protein>
<feature type="region of interest" description="Disordered" evidence="1">
    <location>
        <begin position="102"/>
        <end position="135"/>
    </location>
</feature>
<feature type="compositionally biased region" description="Basic residues" evidence="1">
    <location>
        <begin position="123"/>
        <end position="132"/>
    </location>
</feature>
<feature type="region of interest" description="Disordered" evidence="1">
    <location>
        <begin position="1"/>
        <end position="66"/>
    </location>
</feature>
<feature type="compositionally biased region" description="Low complexity" evidence="1">
    <location>
        <begin position="26"/>
        <end position="54"/>
    </location>
</feature>
<dbReference type="EMBL" id="MU150533">
    <property type="protein sequence ID" value="KAF9455752.1"/>
    <property type="molecule type" value="Genomic_DNA"/>
</dbReference>
<gene>
    <name evidence="2" type="ORF">BDZ94DRAFT_1315864</name>
</gene>
<dbReference type="OrthoDB" id="3071344at2759"/>
<proteinExistence type="predicted"/>
<organism evidence="2 3">
    <name type="scientific">Collybia nuda</name>
    <dbReference type="NCBI Taxonomy" id="64659"/>
    <lineage>
        <taxon>Eukaryota</taxon>
        <taxon>Fungi</taxon>
        <taxon>Dikarya</taxon>
        <taxon>Basidiomycota</taxon>
        <taxon>Agaricomycotina</taxon>
        <taxon>Agaricomycetes</taxon>
        <taxon>Agaricomycetidae</taxon>
        <taxon>Agaricales</taxon>
        <taxon>Tricholomatineae</taxon>
        <taxon>Clitocybaceae</taxon>
        <taxon>Collybia</taxon>
    </lineage>
</organism>
<evidence type="ECO:0000256" key="1">
    <source>
        <dbReference type="SAM" id="MobiDB-lite"/>
    </source>
</evidence>
<feature type="compositionally biased region" description="Polar residues" evidence="1">
    <location>
        <begin position="1"/>
        <end position="11"/>
    </location>
</feature>
<dbReference type="Proteomes" id="UP000807353">
    <property type="component" value="Unassembled WGS sequence"/>
</dbReference>
<accession>A0A9P6C8A4</accession>
<name>A0A9P6C8A4_9AGAR</name>
<keyword evidence="3" id="KW-1185">Reference proteome</keyword>
<reference evidence="2" key="1">
    <citation type="submission" date="2020-11" db="EMBL/GenBank/DDBJ databases">
        <authorList>
            <consortium name="DOE Joint Genome Institute"/>
            <person name="Ahrendt S."/>
            <person name="Riley R."/>
            <person name="Andreopoulos W."/>
            <person name="Labutti K."/>
            <person name="Pangilinan J."/>
            <person name="Ruiz-Duenas F.J."/>
            <person name="Barrasa J.M."/>
            <person name="Sanchez-Garcia M."/>
            <person name="Camarero S."/>
            <person name="Miyauchi S."/>
            <person name="Serrano A."/>
            <person name="Linde D."/>
            <person name="Babiker R."/>
            <person name="Drula E."/>
            <person name="Ayuso-Fernandez I."/>
            <person name="Pacheco R."/>
            <person name="Padilla G."/>
            <person name="Ferreira P."/>
            <person name="Barriuso J."/>
            <person name="Kellner H."/>
            <person name="Castanera R."/>
            <person name="Alfaro M."/>
            <person name="Ramirez L."/>
            <person name="Pisabarro A.G."/>
            <person name="Kuo A."/>
            <person name="Tritt A."/>
            <person name="Lipzen A."/>
            <person name="He G."/>
            <person name="Yan M."/>
            <person name="Ng V."/>
            <person name="Cullen D."/>
            <person name="Martin F."/>
            <person name="Rosso M.-N."/>
            <person name="Henrissat B."/>
            <person name="Hibbett D."/>
            <person name="Martinez A.T."/>
            <person name="Grigoriev I.V."/>
        </authorList>
    </citation>
    <scope>NUCLEOTIDE SEQUENCE</scope>
    <source>
        <strain evidence="2">CBS 247.69</strain>
    </source>
</reference>
<evidence type="ECO:0000313" key="3">
    <source>
        <dbReference type="Proteomes" id="UP000807353"/>
    </source>
</evidence>
<feature type="compositionally biased region" description="Pro residues" evidence="1">
    <location>
        <begin position="180"/>
        <end position="197"/>
    </location>
</feature>